<dbReference type="Pfam" id="PF00657">
    <property type="entry name" value="Lipase_GDSL"/>
    <property type="match status" value="2"/>
</dbReference>
<dbReference type="GO" id="GO:0016042">
    <property type="term" value="P:lipid catabolic process"/>
    <property type="evidence" value="ECO:0007669"/>
    <property type="project" value="UniProtKB-KW"/>
</dbReference>
<evidence type="ECO:0000256" key="5">
    <source>
        <dbReference type="ARBA" id="ARBA00022801"/>
    </source>
</evidence>
<dbReference type="Gramene" id="PRQ53266">
    <property type="protein sequence ID" value="PRQ53266"/>
    <property type="gene ID" value="RchiOBHm_Chr2g0164621"/>
</dbReference>
<evidence type="ECO:0000256" key="4">
    <source>
        <dbReference type="ARBA" id="ARBA00022729"/>
    </source>
</evidence>
<dbReference type="EMBL" id="PDCK01000040">
    <property type="protein sequence ID" value="PRQ53266.1"/>
    <property type="molecule type" value="Genomic_DNA"/>
</dbReference>
<dbReference type="InterPro" id="IPR036514">
    <property type="entry name" value="SGNH_hydro_sf"/>
</dbReference>
<evidence type="ECO:0000256" key="8">
    <source>
        <dbReference type="SAM" id="SignalP"/>
    </source>
</evidence>
<name>A0A2P6S3M3_ROSCH</name>
<keyword evidence="4 8" id="KW-0732">Signal</keyword>
<keyword evidence="5 9" id="KW-0378">Hydrolase</keyword>
<gene>
    <name evidence="9" type="ORF">RchiOBHm_Chr2g0164621</name>
</gene>
<evidence type="ECO:0000313" key="10">
    <source>
        <dbReference type="Proteomes" id="UP000238479"/>
    </source>
</evidence>
<dbReference type="InterPro" id="IPR035669">
    <property type="entry name" value="SGNH_plant_lipase-like"/>
</dbReference>
<keyword evidence="3" id="KW-0964">Secreted</keyword>
<comment type="similarity">
    <text evidence="2">Belongs to the 'GDSL' lipolytic enzyme family.</text>
</comment>
<dbReference type="PANTHER" id="PTHR45650">
    <property type="entry name" value="GDSL-LIKE LIPASE/ACYLHYDROLASE-RELATED"/>
    <property type="match status" value="1"/>
</dbReference>
<reference evidence="9 10" key="1">
    <citation type="journal article" date="2018" name="Nat. Genet.">
        <title>The Rosa genome provides new insights in the design of modern roses.</title>
        <authorList>
            <person name="Bendahmane M."/>
        </authorList>
    </citation>
    <scope>NUCLEOTIDE SEQUENCE [LARGE SCALE GENOMIC DNA]</scope>
    <source>
        <strain evidence="10">cv. Old Blush</strain>
    </source>
</reference>
<dbReference type="CDD" id="cd01837">
    <property type="entry name" value="SGNH_plant_lipase_like"/>
    <property type="match status" value="1"/>
</dbReference>
<keyword evidence="10" id="KW-1185">Reference proteome</keyword>
<dbReference type="EC" id="3.1.1.3" evidence="9"/>
<evidence type="ECO:0000256" key="1">
    <source>
        <dbReference type="ARBA" id="ARBA00004613"/>
    </source>
</evidence>
<accession>A0A2P6S3M3</accession>
<dbReference type="AlphaFoldDB" id="A0A2P6S3M3"/>
<keyword evidence="6" id="KW-0442">Lipid degradation</keyword>
<keyword evidence="7" id="KW-0443">Lipid metabolism</keyword>
<dbReference type="GO" id="GO:0005576">
    <property type="term" value="C:extracellular region"/>
    <property type="evidence" value="ECO:0007669"/>
    <property type="project" value="UniProtKB-SubCell"/>
</dbReference>
<evidence type="ECO:0000256" key="7">
    <source>
        <dbReference type="ARBA" id="ARBA00023098"/>
    </source>
</evidence>
<proteinExistence type="inferred from homology"/>
<dbReference type="InterPro" id="IPR051238">
    <property type="entry name" value="GDSL_esterase/lipase"/>
</dbReference>
<protein>
    <submittedName>
        <fullName evidence="9">Putative triacylglycerol lipase</fullName>
        <ecNumber evidence="9">3.1.1.3</ecNumber>
    </submittedName>
</protein>
<sequence length="573" mass="63175">MKIMGIKQSISSLIFLFLSFANFGSVLIDGSPIAPALYVFGDSLFDSGNNNFLPTLAKADFLPYGVNFAKGVTGRFTNGKTVADFIAEFLGLPYAPPCLSIHKSTILTGLNYASGSCGILPETGSQLGKCLNLKEQMDLFEKTVRSDLSRHFKNPNDLAEYLSKSIFIVSVGNNDFLNNYLQPKLYNTSKRYPSPQFAQLLMDHLSHHFERLYNLGARKIVMFEIGPLGCTPSIAKTQSHSGNCAEGTNKLASIFNDKLRATLANLTFTFQGSLFVLGRANGIGYDAITSPLKYGLEDGSNPCCTTWNNGTSACIPWAKPCFQPNSHFFWDAFHLTESASSVIATGCFNDTTVCTPLNIKKLVQWNARRLPQHCTCFGDSLFDSGNNNFLPTIAKANFLPYGVNFVEGVTGRFTNGRTVADFIAEFLGLPYAPPYLSIHESTILTGLNYASGSCGILPDTGSRLVRISSNDYLNNYLQPKLYNTSKRYPPPQFAQLLMDALSHQFEALRTEAIHAAQVGYGEHRPVLHWLYHALNQIVTSLIWDGFHPAETINSIIATSCFNYSNVIKKLVQM</sequence>
<evidence type="ECO:0000256" key="2">
    <source>
        <dbReference type="ARBA" id="ARBA00008668"/>
    </source>
</evidence>
<feature type="chain" id="PRO_5015126016" evidence="8">
    <location>
        <begin position="29"/>
        <end position="573"/>
    </location>
</feature>
<comment type="subcellular location">
    <subcellularLocation>
        <location evidence="1">Secreted</location>
    </subcellularLocation>
</comment>
<dbReference type="Proteomes" id="UP000238479">
    <property type="component" value="Chromosome 2"/>
</dbReference>
<evidence type="ECO:0000256" key="6">
    <source>
        <dbReference type="ARBA" id="ARBA00022963"/>
    </source>
</evidence>
<evidence type="ECO:0000256" key="3">
    <source>
        <dbReference type="ARBA" id="ARBA00022525"/>
    </source>
</evidence>
<dbReference type="FunFam" id="3.40.50.1110:FF:000003">
    <property type="entry name" value="GDSL esterase/lipase APG"/>
    <property type="match status" value="1"/>
</dbReference>
<evidence type="ECO:0000313" key="9">
    <source>
        <dbReference type="EMBL" id="PRQ53266.1"/>
    </source>
</evidence>
<feature type="signal peptide" evidence="8">
    <location>
        <begin position="1"/>
        <end position="28"/>
    </location>
</feature>
<dbReference type="PANTHER" id="PTHR45650:SF14">
    <property type="entry name" value="GDSL ESTERASE_LIPASE 7-LIKE"/>
    <property type="match status" value="1"/>
</dbReference>
<dbReference type="OMA" id="STIFIDI"/>
<dbReference type="GO" id="GO:0004806">
    <property type="term" value="F:triacylglycerol lipase activity"/>
    <property type="evidence" value="ECO:0007669"/>
    <property type="project" value="UniProtKB-EC"/>
</dbReference>
<comment type="caution">
    <text evidence="9">The sequence shown here is derived from an EMBL/GenBank/DDBJ whole genome shotgun (WGS) entry which is preliminary data.</text>
</comment>
<organism evidence="9 10">
    <name type="scientific">Rosa chinensis</name>
    <name type="common">China rose</name>
    <dbReference type="NCBI Taxonomy" id="74649"/>
    <lineage>
        <taxon>Eukaryota</taxon>
        <taxon>Viridiplantae</taxon>
        <taxon>Streptophyta</taxon>
        <taxon>Embryophyta</taxon>
        <taxon>Tracheophyta</taxon>
        <taxon>Spermatophyta</taxon>
        <taxon>Magnoliopsida</taxon>
        <taxon>eudicotyledons</taxon>
        <taxon>Gunneridae</taxon>
        <taxon>Pentapetalae</taxon>
        <taxon>rosids</taxon>
        <taxon>fabids</taxon>
        <taxon>Rosales</taxon>
        <taxon>Rosaceae</taxon>
        <taxon>Rosoideae</taxon>
        <taxon>Rosoideae incertae sedis</taxon>
        <taxon>Rosa</taxon>
    </lineage>
</organism>
<dbReference type="InterPro" id="IPR001087">
    <property type="entry name" value="GDSL"/>
</dbReference>
<dbReference type="Gene3D" id="3.40.50.1110">
    <property type="entry name" value="SGNH hydrolase"/>
    <property type="match status" value="2"/>
</dbReference>